<dbReference type="GO" id="GO:0003677">
    <property type="term" value="F:DNA binding"/>
    <property type="evidence" value="ECO:0007669"/>
    <property type="project" value="UniProtKB-KW"/>
</dbReference>
<dbReference type="InterPro" id="IPR036390">
    <property type="entry name" value="WH_DNA-bd_sf"/>
</dbReference>
<dbReference type="InterPro" id="IPR011991">
    <property type="entry name" value="ArsR-like_HTH"/>
</dbReference>
<gene>
    <name evidence="5" type="ORF">OMAG_000056</name>
</gene>
<dbReference type="GO" id="GO:0003700">
    <property type="term" value="F:DNA-binding transcription factor activity"/>
    <property type="evidence" value="ECO:0007669"/>
    <property type="project" value="InterPro"/>
</dbReference>
<evidence type="ECO:0000256" key="3">
    <source>
        <dbReference type="ARBA" id="ARBA00023163"/>
    </source>
</evidence>
<accession>A0A0F0CWW0</accession>
<evidence type="ECO:0000256" key="1">
    <source>
        <dbReference type="ARBA" id="ARBA00023015"/>
    </source>
</evidence>
<dbReference type="AlphaFoldDB" id="A0A0F0CWW0"/>
<evidence type="ECO:0000313" key="6">
    <source>
        <dbReference type="Proteomes" id="UP000033428"/>
    </source>
</evidence>
<dbReference type="PROSITE" id="PS50987">
    <property type="entry name" value="HTH_ARSR_2"/>
    <property type="match status" value="1"/>
</dbReference>
<dbReference type="EMBL" id="JYNY01000016">
    <property type="protein sequence ID" value="KJJ86066.1"/>
    <property type="molecule type" value="Genomic_DNA"/>
</dbReference>
<dbReference type="InterPro" id="IPR051081">
    <property type="entry name" value="HTH_MetalResp_TranReg"/>
</dbReference>
<dbReference type="Proteomes" id="UP000033428">
    <property type="component" value="Unassembled WGS sequence"/>
</dbReference>
<proteinExistence type="predicted"/>
<dbReference type="Gene3D" id="1.10.10.10">
    <property type="entry name" value="Winged helix-like DNA-binding domain superfamily/Winged helix DNA-binding domain"/>
    <property type="match status" value="1"/>
</dbReference>
<dbReference type="Pfam" id="PF01022">
    <property type="entry name" value="HTH_5"/>
    <property type="match status" value="1"/>
</dbReference>
<feature type="domain" description="HTH arsR-type" evidence="4">
    <location>
        <begin position="1"/>
        <end position="92"/>
    </location>
</feature>
<dbReference type="PANTHER" id="PTHR33154">
    <property type="entry name" value="TRANSCRIPTIONAL REGULATOR, ARSR FAMILY"/>
    <property type="match status" value="1"/>
</dbReference>
<dbReference type="InterPro" id="IPR036388">
    <property type="entry name" value="WH-like_DNA-bd_sf"/>
</dbReference>
<evidence type="ECO:0000313" key="5">
    <source>
        <dbReference type="EMBL" id="KJJ86066.1"/>
    </source>
</evidence>
<evidence type="ECO:0000256" key="2">
    <source>
        <dbReference type="ARBA" id="ARBA00023125"/>
    </source>
</evidence>
<organism evidence="5 6">
    <name type="scientific">Candidatus Omnitrophus magneticus</name>
    <dbReference type="NCBI Taxonomy" id="1609969"/>
    <lineage>
        <taxon>Bacteria</taxon>
        <taxon>Pseudomonadati</taxon>
        <taxon>Candidatus Omnitrophota</taxon>
        <taxon>Candidatus Omnitrophus</taxon>
    </lineage>
</organism>
<protein>
    <submittedName>
        <fullName evidence="5">Bacterial regulatory protein, ArsR domain protein</fullName>
    </submittedName>
</protein>
<dbReference type="InterPro" id="IPR001845">
    <property type="entry name" value="HTH_ArsR_DNA-bd_dom"/>
</dbReference>
<evidence type="ECO:0000259" key="4">
    <source>
        <dbReference type="PROSITE" id="PS50987"/>
    </source>
</evidence>
<keyword evidence="2" id="KW-0238">DNA-binding</keyword>
<keyword evidence="1" id="KW-0805">Transcription regulation</keyword>
<dbReference type="SMART" id="SM00418">
    <property type="entry name" value="HTH_ARSR"/>
    <property type="match status" value="1"/>
</dbReference>
<keyword evidence="6" id="KW-1185">Reference proteome</keyword>
<name>A0A0F0CWW0_9BACT</name>
<dbReference type="CDD" id="cd00090">
    <property type="entry name" value="HTH_ARSR"/>
    <property type="match status" value="1"/>
</dbReference>
<dbReference type="PRINTS" id="PR00778">
    <property type="entry name" value="HTHARSR"/>
</dbReference>
<dbReference type="NCBIfam" id="NF033788">
    <property type="entry name" value="HTH_metalloreg"/>
    <property type="match status" value="1"/>
</dbReference>
<sequence>MPEYDLVKIFKALSDKTRQDILELLNDEELTVTDICSAFRITQPTISHHLAILKNCQIVDSRKNGKNIYYFVRHSEFKGAMGVFLRRMKIRVILYGKQV</sequence>
<dbReference type="SUPFAM" id="SSF46785">
    <property type="entry name" value="Winged helix' DNA-binding domain"/>
    <property type="match status" value="1"/>
</dbReference>
<reference evidence="5 6" key="1">
    <citation type="submission" date="2015-02" db="EMBL/GenBank/DDBJ databases">
        <title>Single-cell genomics of uncultivated deep-branching MTB reveals a conserved set of magnetosome genes.</title>
        <authorList>
            <person name="Kolinko S."/>
            <person name="Richter M."/>
            <person name="Glockner F.O."/>
            <person name="Brachmann A."/>
            <person name="Schuler D."/>
        </authorList>
    </citation>
    <scope>NUCLEOTIDE SEQUENCE [LARGE SCALE GENOMIC DNA]</scope>
    <source>
        <strain evidence="5">SKK-01</strain>
    </source>
</reference>
<dbReference type="PANTHER" id="PTHR33154:SF18">
    <property type="entry name" value="ARSENICAL RESISTANCE OPERON REPRESSOR"/>
    <property type="match status" value="1"/>
</dbReference>
<keyword evidence="3" id="KW-0804">Transcription</keyword>
<comment type="caution">
    <text evidence="5">The sequence shown here is derived from an EMBL/GenBank/DDBJ whole genome shotgun (WGS) entry which is preliminary data.</text>
</comment>